<accession>A0ABR3X0U4</accession>
<dbReference type="EMBL" id="JAWRVE010000041">
    <property type="protein sequence ID" value="KAL1869323.1"/>
    <property type="molecule type" value="Genomic_DNA"/>
</dbReference>
<gene>
    <name evidence="1" type="ORF">Daus18300_005535</name>
</gene>
<keyword evidence="2" id="KW-1185">Reference proteome</keyword>
<name>A0ABR3X0U4_9PEZI</name>
<comment type="caution">
    <text evidence="1">The sequence shown here is derived from an EMBL/GenBank/DDBJ whole genome shotgun (WGS) entry which is preliminary data.</text>
</comment>
<reference evidence="1 2" key="1">
    <citation type="journal article" date="2024" name="IMA Fungus">
        <title>IMA Genome - F19 : A genome assembly and annotation guide to empower mycologists, including annotated draft genome sequences of Ceratocystis pirilliformis, Diaporthe australafricana, Fusarium ophioides, Paecilomyces lecythidis, and Sporothrix stenoceras.</title>
        <authorList>
            <person name="Aylward J."/>
            <person name="Wilson A.M."/>
            <person name="Visagie C.M."/>
            <person name="Spraker J."/>
            <person name="Barnes I."/>
            <person name="Buitendag C."/>
            <person name="Ceriani C."/>
            <person name="Del Mar Angel L."/>
            <person name="du Plessis D."/>
            <person name="Fuchs T."/>
            <person name="Gasser K."/>
            <person name="Kramer D."/>
            <person name="Li W."/>
            <person name="Munsamy K."/>
            <person name="Piso A."/>
            <person name="Price J.L."/>
            <person name="Sonnekus B."/>
            <person name="Thomas C."/>
            <person name="van der Nest A."/>
            <person name="van Dijk A."/>
            <person name="van Heerden A."/>
            <person name="van Vuuren N."/>
            <person name="Yilmaz N."/>
            <person name="Duong T.A."/>
            <person name="van der Merwe N.A."/>
            <person name="Wingfield M.J."/>
            <person name="Wingfield B.D."/>
        </authorList>
    </citation>
    <scope>NUCLEOTIDE SEQUENCE [LARGE SCALE GENOMIC DNA]</scope>
    <source>
        <strain evidence="1 2">CMW 18300</strain>
    </source>
</reference>
<sequence length="199" mass="19979">MENIYCPNDDRHKYTIVTSSCTETNSALFTPPNPVYISCATCTATTLPVAAITPGAAAIQNPAGFSPVNTMTIGGGAVVFGSMSVDGKAVNTAYAVNTALAIPGNAPQVTGVLTAQVAKAASSNAPLVTASAKPVDVVSTGGAIVNVNTKAADSTNVNTKTAEAPANATQSIQTVLTGAAASNVNDLALLCFMLLYILI</sequence>
<protein>
    <submittedName>
        <fullName evidence="1">Uncharacterized protein</fullName>
    </submittedName>
</protein>
<dbReference type="Proteomes" id="UP001583177">
    <property type="component" value="Unassembled WGS sequence"/>
</dbReference>
<organism evidence="1 2">
    <name type="scientific">Diaporthe australafricana</name>
    <dbReference type="NCBI Taxonomy" id="127596"/>
    <lineage>
        <taxon>Eukaryota</taxon>
        <taxon>Fungi</taxon>
        <taxon>Dikarya</taxon>
        <taxon>Ascomycota</taxon>
        <taxon>Pezizomycotina</taxon>
        <taxon>Sordariomycetes</taxon>
        <taxon>Sordariomycetidae</taxon>
        <taxon>Diaporthales</taxon>
        <taxon>Diaporthaceae</taxon>
        <taxon>Diaporthe</taxon>
    </lineage>
</organism>
<proteinExistence type="predicted"/>
<evidence type="ECO:0000313" key="2">
    <source>
        <dbReference type="Proteomes" id="UP001583177"/>
    </source>
</evidence>
<evidence type="ECO:0000313" key="1">
    <source>
        <dbReference type="EMBL" id="KAL1869323.1"/>
    </source>
</evidence>